<dbReference type="PATRIC" id="fig|1114963.3.peg.4517"/>
<dbReference type="FunFam" id="3.40.50.720:FF:000084">
    <property type="entry name" value="Short-chain dehydrogenase reductase"/>
    <property type="match status" value="1"/>
</dbReference>
<dbReference type="Pfam" id="PF13561">
    <property type="entry name" value="adh_short_C2"/>
    <property type="match status" value="1"/>
</dbReference>
<dbReference type="PANTHER" id="PTHR24321:SF15">
    <property type="entry name" value="OXIDOREDUCTASE UCPA"/>
    <property type="match status" value="1"/>
</dbReference>
<dbReference type="RefSeq" id="WP_082699945.1">
    <property type="nucleotide sequence ID" value="NZ_KQ130458.1"/>
</dbReference>
<evidence type="ECO:0000313" key="4">
    <source>
        <dbReference type="Proteomes" id="UP000052268"/>
    </source>
</evidence>
<dbReference type="PANTHER" id="PTHR24321">
    <property type="entry name" value="DEHYDROGENASES, SHORT CHAIN"/>
    <property type="match status" value="1"/>
</dbReference>
<comment type="similarity">
    <text evidence="1">Belongs to the short-chain dehydrogenases/reductases (SDR) family.</text>
</comment>
<proteinExistence type="inferred from homology"/>
<dbReference type="EMBL" id="JACU01000012">
    <property type="protein sequence ID" value="KMS51485.1"/>
    <property type="molecule type" value="Genomic_DNA"/>
</dbReference>
<gene>
    <name evidence="3" type="ORF">V474_04415</name>
</gene>
<dbReference type="NCBIfam" id="NF005559">
    <property type="entry name" value="PRK07231.1"/>
    <property type="match status" value="1"/>
</dbReference>
<dbReference type="PRINTS" id="PR00081">
    <property type="entry name" value="GDHRDH"/>
</dbReference>
<dbReference type="OrthoDB" id="5457012at2"/>
<dbReference type="AlphaFoldDB" id="A0A0J8A811"/>
<dbReference type="SUPFAM" id="SSF51735">
    <property type="entry name" value="NAD(P)-binding Rossmann-fold domains"/>
    <property type="match status" value="1"/>
</dbReference>
<protein>
    <submittedName>
        <fullName evidence="3">2,5-dichloro-2,5-cyclohexadiene-1,4-diol dehydrogenase</fullName>
    </submittedName>
</protein>
<dbReference type="PRINTS" id="PR00080">
    <property type="entry name" value="SDRFAMILY"/>
</dbReference>
<accession>A0A0J8A811</accession>
<dbReference type="InterPro" id="IPR002347">
    <property type="entry name" value="SDR_fam"/>
</dbReference>
<dbReference type="GO" id="GO:0016491">
    <property type="term" value="F:oxidoreductase activity"/>
    <property type="evidence" value="ECO:0007669"/>
    <property type="project" value="UniProtKB-KW"/>
</dbReference>
<dbReference type="PROSITE" id="PS00061">
    <property type="entry name" value="ADH_SHORT"/>
    <property type="match status" value="1"/>
</dbReference>
<dbReference type="InterPro" id="IPR020904">
    <property type="entry name" value="Sc_DH/Rdtase_CS"/>
</dbReference>
<keyword evidence="2" id="KW-0560">Oxidoreductase</keyword>
<sequence length="250" mass="25562">MANRLAGKVALITGGASGLGAAQAKRFAEEGAKVVIGDLNEEMAKGVVAEIRAAGGDALFIRLDVTDAASWNNAIAAAVEAFGGLTTLSNTAGIIHPGGFEEESIEGWNKMVAVNQTAIFLGIKAAIPELVKSGNGSIINISSLLGMFPTAGNASYCATKAAVRIMSKAAALEFVDRGVRVNTIVPGVMNTPITANVPPDVLKQQTSQIPMGKLGDPIDIANGALFLASDEAKYITGVDLPIDGGWSVGV</sequence>
<dbReference type="InterPro" id="IPR036291">
    <property type="entry name" value="NAD(P)-bd_dom_sf"/>
</dbReference>
<dbReference type="Proteomes" id="UP000052268">
    <property type="component" value="Unassembled WGS sequence"/>
</dbReference>
<evidence type="ECO:0000313" key="3">
    <source>
        <dbReference type="EMBL" id="KMS51485.1"/>
    </source>
</evidence>
<evidence type="ECO:0000256" key="2">
    <source>
        <dbReference type="ARBA" id="ARBA00023002"/>
    </source>
</evidence>
<dbReference type="Gene3D" id="3.40.50.720">
    <property type="entry name" value="NAD(P)-binding Rossmann-like Domain"/>
    <property type="match status" value="1"/>
</dbReference>
<organism evidence="3 4">
    <name type="scientific">Novosphingobium barchaimii LL02</name>
    <dbReference type="NCBI Taxonomy" id="1114963"/>
    <lineage>
        <taxon>Bacteria</taxon>
        <taxon>Pseudomonadati</taxon>
        <taxon>Pseudomonadota</taxon>
        <taxon>Alphaproteobacteria</taxon>
        <taxon>Sphingomonadales</taxon>
        <taxon>Sphingomonadaceae</taxon>
        <taxon>Novosphingobium</taxon>
    </lineage>
</organism>
<reference evidence="3 4" key="1">
    <citation type="journal article" date="2015" name="G3 (Bethesda)">
        <title>Insights into Ongoing Evolution of the Hexachlorocyclohexane Catabolic Pathway from Comparative Genomics of Ten Sphingomonadaceae Strains.</title>
        <authorList>
            <person name="Pearce S.L."/>
            <person name="Oakeshott J.G."/>
            <person name="Pandey G."/>
        </authorList>
    </citation>
    <scope>NUCLEOTIDE SEQUENCE [LARGE SCALE GENOMIC DNA]</scope>
    <source>
        <strain evidence="3 4">LL02</strain>
    </source>
</reference>
<name>A0A0J8A811_9SPHN</name>
<keyword evidence="4" id="KW-1185">Reference proteome</keyword>
<evidence type="ECO:0000256" key="1">
    <source>
        <dbReference type="ARBA" id="ARBA00006484"/>
    </source>
</evidence>
<comment type="caution">
    <text evidence="3">The sequence shown here is derived from an EMBL/GenBank/DDBJ whole genome shotgun (WGS) entry which is preliminary data.</text>
</comment>